<evidence type="ECO:0000256" key="1">
    <source>
        <dbReference type="ARBA" id="ARBA00010838"/>
    </source>
</evidence>
<evidence type="ECO:0000313" key="6">
    <source>
        <dbReference type="Proteomes" id="UP000076502"/>
    </source>
</evidence>
<dbReference type="InterPro" id="IPR017853">
    <property type="entry name" value="GH"/>
</dbReference>
<reference evidence="5 6" key="1">
    <citation type="submission" date="2015-07" db="EMBL/GenBank/DDBJ databases">
        <title>The genome of Dufourea novaeangliae.</title>
        <authorList>
            <person name="Pan H."/>
            <person name="Kapheim K."/>
        </authorList>
    </citation>
    <scope>NUCLEOTIDE SEQUENCE [LARGE SCALE GENOMIC DNA]</scope>
    <source>
        <strain evidence="5">0120121106</strain>
        <tissue evidence="5">Whole body</tissue>
    </source>
</reference>
<evidence type="ECO:0000256" key="2">
    <source>
        <dbReference type="ARBA" id="ARBA00022801"/>
    </source>
</evidence>
<organism evidence="5 6">
    <name type="scientific">Dufourea novaeangliae</name>
    <name type="common">Sweat bee</name>
    <dbReference type="NCBI Taxonomy" id="178035"/>
    <lineage>
        <taxon>Eukaryota</taxon>
        <taxon>Metazoa</taxon>
        <taxon>Ecdysozoa</taxon>
        <taxon>Arthropoda</taxon>
        <taxon>Hexapoda</taxon>
        <taxon>Insecta</taxon>
        <taxon>Pterygota</taxon>
        <taxon>Neoptera</taxon>
        <taxon>Endopterygota</taxon>
        <taxon>Hymenoptera</taxon>
        <taxon>Apocrita</taxon>
        <taxon>Aculeata</taxon>
        <taxon>Apoidea</taxon>
        <taxon>Anthophila</taxon>
        <taxon>Halictidae</taxon>
        <taxon>Rophitinae</taxon>
        <taxon>Dufourea</taxon>
    </lineage>
</organism>
<dbReference type="Pfam" id="PF00232">
    <property type="entry name" value="Glyco_hydro_1"/>
    <property type="match status" value="1"/>
</dbReference>
<evidence type="ECO:0000256" key="3">
    <source>
        <dbReference type="ARBA" id="ARBA00023295"/>
    </source>
</evidence>
<dbReference type="STRING" id="178035.A0A154PDL0"/>
<dbReference type="Proteomes" id="UP000076502">
    <property type="component" value="Unassembled WGS sequence"/>
</dbReference>
<sequence>MYITENGYSDLGTLNDTDRIEYHREYLKQMLLAMHVDGVDVRGYYVWSLLDNFEWDRGYRERFGIVFVDFNDPKRPRILKESAKWWKKIIADRKLD</sequence>
<dbReference type="SUPFAM" id="SSF51445">
    <property type="entry name" value="(Trans)glycosidases"/>
    <property type="match status" value="1"/>
</dbReference>
<protein>
    <submittedName>
        <fullName evidence="5">Lactase-phlorizin hydrolase</fullName>
    </submittedName>
</protein>
<accession>A0A154PDL0</accession>
<comment type="similarity">
    <text evidence="1 4">Belongs to the glycosyl hydrolase 1 family.</text>
</comment>
<proteinExistence type="inferred from homology"/>
<dbReference type="Gene3D" id="3.20.20.80">
    <property type="entry name" value="Glycosidases"/>
    <property type="match status" value="1"/>
</dbReference>
<keyword evidence="6" id="KW-1185">Reference proteome</keyword>
<dbReference type="PANTHER" id="PTHR10353:SF36">
    <property type="entry name" value="LP05116P"/>
    <property type="match status" value="1"/>
</dbReference>
<dbReference type="InterPro" id="IPR001360">
    <property type="entry name" value="Glyco_hydro_1"/>
</dbReference>
<dbReference type="GO" id="GO:0005975">
    <property type="term" value="P:carbohydrate metabolic process"/>
    <property type="evidence" value="ECO:0007669"/>
    <property type="project" value="InterPro"/>
</dbReference>
<keyword evidence="2 5" id="KW-0378">Hydrolase</keyword>
<dbReference type="PANTHER" id="PTHR10353">
    <property type="entry name" value="GLYCOSYL HYDROLASE"/>
    <property type="match status" value="1"/>
</dbReference>
<dbReference type="AlphaFoldDB" id="A0A154PDL0"/>
<dbReference type="GO" id="GO:0008422">
    <property type="term" value="F:beta-glucosidase activity"/>
    <property type="evidence" value="ECO:0007669"/>
    <property type="project" value="TreeGrafter"/>
</dbReference>
<evidence type="ECO:0000256" key="4">
    <source>
        <dbReference type="RuleBase" id="RU003690"/>
    </source>
</evidence>
<gene>
    <name evidence="5" type="ORF">WN55_11020</name>
</gene>
<dbReference type="OrthoDB" id="65569at2759"/>
<dbReference type="PRINTS" id="PR00131">
    <property type="entry name" value="GLHYDRLASE1"/>
</dbReference>
<name>A0A154PDL0_DUFNO</name>
<dbReference type="EMBL" id="KQ434869">
    <property type="protein sequence ID" value="KZC09280.1"/>
    <property type="molecule type" value="Genomic_DNA"/>
</dbReference>
<evidence type="ECO:0000313" key="5">
    <source>
        <dbReference type="EMBL" id="KZC09280.1"/>
    </source>
</evidence>
<keyword evidence="3" id="KW-0326">Glycosidase</keyword>